<protein>
    <submittedName>
        <fullName evidence="1">Uncharacterized protein</fullName>
    </submittedName>
</protein>
<dbReference type="PATRIC" id="fig|1423.173.peg.4939"/>
<reference evidence="1 2" key="1">
    <citation type="submission" date="2014-12" db="EMBL/GenBank/DDBJ databases">
        <title>Comparative genome analysis of Bacillus coagulans HM-08, Clostridium butyricum HM-68, Bacillus subtilis HM-66 and Bacillus licheniformis BL-09.</title>
        <authorList>
            <person name="Zhang H."/>
        </authorList>
    </citation>
    <scope>NUCLEOTIDE SEQUENCE [LARGE SCALE GENOMIC DNA]</scope>
    <source>
        <strain evidence="1 2">HM-66</strain>
    </source>
</reference>
<comment type="caution">
    <text evidence="1">The sequence shown here is derived from an EMBL/GenBank/DDBJ whole genome shotgun (WGS) entry which is preliminary data.</text>
</comment>
<dbReference type="EMBL" id="JXBC01000014">
    <property type="protein sequence ID" value="KIU04484.1"/>
    <property type="molecule type" value="Genomic_DNA"/>
</dbReference>
<dbReference type="RefSeq" id="WP_043859079.1">
    <property type="nucleotide sequence ID" value="NZ_CP061871.1"/>
</dbReference>
<sequence length="144" mass="16726">MAFKNKVTIEEITRYTKEQAERNALTMNNPLVVPVYVAIDTNEEGVSRIASQNLNSLFGKQVEMPNRKYTETEYLVFKSFQLGMSDGQVPDVLAKYESFKDWFNEEGISEEALYQMKERFEKETVGTLPNYKARNYLDDLRGSR</sequence>
<gene>
    <name evidence="1" type="ORF">SC09_contig8orf00138</name>
</gene>
<dbReference type="AlphaFoldDB" id="A0A0D1IWY0"/>
<dbReference type="Proteomes" id="UP000032247">
    <property type="component" value="Unassembled WGS sequence"/>
</dbReference>
<evidence type="ECO:0000313" key="1">
    <source>
        <dbReference type="EMBL" id="KIU04484.1"/>
    </source>
</evidence>
<proteinExistence type="predicted"/>
<name>A0A0D1IWY0_BACIU</name>
<accession>A0A0D1IWY0</accession>
<organism evidence="1 2">
    <name type="scientific">Bacillus subtilis</name>
    <dbReference type="NCBI Taxonomy" id="1423"/>
    <lineage>
        <taxon>Bacteria</taxon>
        <taxon>Bacillati</taxon>
        <taxon>Bacillota</taxon>
        <taxon>Bacilli</taxon>
        <taxon>Bacillales</taxon>
        <taxon>Bacillaceae</taxon>
        <taxon>Bacillus</taxon>
    </lineage>
</organism>
<evidence type="ECO:0000313" key="2">
    <source>
        <dbReference type="Proteomes" id="UP000032247"/>
    </source>
</evidence>